<dbReference type="InterPro" id="IPR050087">
    <property type="entry name" value="AON_synthase_class-II"/>
</dbReference>
<sequence>MRDTALISKLTATLQSRKRRSLLRHLPQASSPSSTDIIDFNSNDYLSLRRSPSLRKAFLDKLSASPDVLGAGGSRLLVNGTAHSTLEERAARLWRGDQAPSAGVALFFNSGFDANAGFFACVPQPGDVLVYDAHIHASVHDGARVARVAARYAFAHNDVKALRDVLRQAKATYPALSSRPTASLFLAVESVYSMDGTLAPLRDMADVIEGEFPSGNAHLIVDEAHATGIYGPRGLGRVAELGLEGRVLARLHTFGKALAGSGAILLVPPLLKSYLLNYARPLIYTTAPAYAAVVAADCALDVLEDGTAEKLAGDLRSACAYLVSCLRKELQDVPKDVVRLPEHLVQPEDATSSQPDEDPSAFAPIIPLLTPYPRSLAGHLASSDHEGWGSVDTRPISARPIVPPTATSRVRVCLDALVDGVAHWARNGGWKERQEKAGGNAVAKRPQSKL</sequence>
<proteinExistence type="inferred from homology"/>
<keyword evidence="3 7" id="KW-0808">Transferase</keyword>
<dbReference type="SUPFAM" id="SSF53383">
    <property type="entry name" value="PLP-dependent transferases"/>
    <property type="match status" value="1"/>
</dbReference>
<gene>
    <name evidence="7" type="ORF">BD626DRAFT_495441</name>
</gene>
<evidence type="ECO:0000256" key="4">
    <source>
        <dbReference type="ARBA" id="ARBA00022898"/>
    </source>
</evidence>
<feature type="region of interest" description="Disordered" evidence="5">
    <location>
        <begin position="431"/>
        <end position="450"/>
    </location>
</feature>
<keyword evidence="8" id="KW-1185">Reference proteome</keyword>
<dbReference type="InterPro" id="IPR015421">
    <property type="entry name" value="PyrdxlP-dep_Trfase_major"/>
</dbReference>
<dbReference type="Proteomes" id="UP000320762">
    <property type="component" value="Unassembled WGS sequence"/>
</dbReference>
<accession>A0A550CEG5</accession>
<dbReference type="AlphaFoldDB" id="A0A550CEG5"/>
<keyword evidence="4" id="KW-0663">Pyridoxal phosphate</keyword>
<evidence type="ECO:0000256" key="5">
    <source>
        <dbReference type="SAM" id="MobiDB-lite"/>
    </source>
</evidence>
<protein>
    <submittedName>
        <fullName evidence="7">Pyridoxal phosphate-dependent transferase</fullName>
    </submittedName>
</protein>
<reference evidence="7 8" key="1">
    <citation type="journal article" date="2019" name="New Phytol.">
        <title>Comparative genomics reveals unique wood-decay strategies and fruiting body development in the Schizophyllaceae.</title>
        <authorList>
            <person name="Almasi E."/>
            <person name="Sahu N."/>
            <person name="Krizsan K."/>
            <person name="Balint B."/>
            <person name="Kovacs G.M."/>
            <person name="Kiss B."/>
            <person name="Cseklye J."/>
            <person name="Drula E."/>
            <person name="Henrissat B."/>
            <person name="Nagy I."/>
            <person name="Chovatia M."/>
            <person name="Adam C."/>
            <person name="LaButti K."/>
            <person name="Lipzen A."/>
            <person name="Riley R."/>
            <person name="Grigoriev I.V."/>
            <person name="Nagy L.G."/>
        </authorList>
    </citation>
    <scope>NUCLEOTIDE SEQUENCE [LARGE SCALE GENOMIC DNA]</scope>
    <source>
        <strain evidence="7 8">NL-1724</strain>
    </source>
</reference>
<comment type="caution">
    <text evidence="7">The sequence shown here is derived from an EMBL/GenBank/DDBJ whole genome shotgun (WGS) entry which is preliminary data.</text>
</comment>
<dbReference type="GO" id="GO:0030170">
    <property type="term" value="F:pyridoxal phosphate binding"/>
    <property type="evidence" value="ECO:0007669"/>
    <property type="project" value="InterPro"/>
</dbReference>
<dbReference type="EMBL" id="VDMD01000010">
    <property type="protein sequence ID" value="TRM63086.1"/>
    <property type="molecule type" value="Genomic_DNA"/>
</dbReference>
<comment type="cofactor">
    <cofactor evidence="1">
        <name>pyridoxal 5'-phosphate</name>
        <dbReference type="ChEBI" id="CHEBI:597326"/>
    </cofactor>
</comment>
<dbReference type="GO" id="GO:0009102">
    <property type="term" value="P:biotin biosynthetic process"/>
    <property type="evidence" value="ECO:0007669"/>
    <property type="project" value="TreeGrafter"/>
</dbReference>
<organism evidence="7 8">
    <name type="scientific">Schizophyllum amplum</name>
    <dbReference type="NCBI Taxonomy" id="97359"/>
    <lineage>
        <taxon>Eukaryota</taxon>
        <taxon>Fungi</taxon>
        <taxon>Dikarya</taxon>
        <taxon>Basidiomycota</taxon>
        <taxon>Agaricomycotina</taxon>
        <taxon>Agaricomycetes</taxon>
        <taxon>Agaricomycetidae</taxon>
        <taxon>Agaricales</taxon>
        <taxon>Schizophyllaceae</taxon>
        <taxon>Schizophyllum</taxon>
    </lineage>
</organism>
<evidence type="ECO:0000259" key="6">
    <source>
        <dbReference type="Pfam" id="PF00155"/>
    </source>
</evidence>
<name>A0A550CEG5_9AGAR</name>
<comment type="similarity">
    <text evidence="2">Belongs to the class-II pyridoxal-phosphate-dependent aminotransferase family. BioF subfamily.</text>
</comment>
<dbReference type="Gene3D" id="3.90.1150.10">
    <property type="entry name" value="Aspartate Aminotransferase, domain 1"/>
    <property type="match status" value="1"/>
</dbReference>
<dbReference type="STRING" id="97359.A0A550CEG5"/>
<dbReference type="PANTHER" id="PTHR13693">
    <property type="entry name" value="CLASS II AMINOTRANSFERASE/8-AMINO-7-OXONONANOATE SYNTHASE"/>
    <property type="match status" value="1"/>
</dbReference>
<evidence type="ECO:0000256" key="1">
    <source>
        <dbReference type="ARBA" id="ARBA00001933"/>
    </source>
</evidence>
<evidence type="ECO:0000313" key="7">
    <source>
        <dbReference type="EMBL" id="TRM63086.1"/>
    </source>
</evidence>
<evidence type="ECO:0000256" key="3">
    <source>
        <dbReference type="ARBA" id="ARBA00022679"/>
    </source>
</evidence>
<dbReference type="OrthoDB" id="2382073at2759"/>
<dbReference type="InterPro" id="IPR015424">
    <property type="entry name" value="PyrdxlP-dep_Trfase"/>
</dbReference>
<evidence type="ECO:0000313" key="8">
    <source>
        <dbReference type="Proteomes" id="UP000320762"/>
    </source>
</evidence>
<dbReference type="GO" id="GO:0016740">
    <property type="term" value="F:transferase activity"/>
    <property type="evidence" value="ECO:0007669"/>
    <property type="project" value="UniProtKB-KW"/>
</dbReference>
<dbReference type="InterPro" id="IPR004839">
    <property type="entry name" value="Aminotransferase_I/II_large"/>
</dbReference>
<dbReference type="PANTHER" id="PTHR13693:SF77">
    <property type="entry name" value="8-AMINO-7-OXONONANOATE SYNTHASE"/>
    <property type="match status" value="1"/>
</dbReference>
<dbReference type="Gene3D" id="3.40.640.10">
    <property type="entry name" value="Type I PLP-dependent aspartate aminotransferase-like (Major domain)"/>
    <property type="match status" value="1"/>
</dbReference>
<feature type="domain" description="Aminotransferase class I/classII large" evidence="6">
    <location>
        <begin position="35"/>
        <end position="413"/>
    </location>
</feature>
<dbReference type="Pfam" id="PF00155">
    <property type="entry name" value="Aminotran_1_2"/>
    <property type="match status" value="1"/>
</dbReference>
<dbReference type="InterPro" id="IPR015422">
    <property type="entry name" value="PyrdxlP-dep_Trfase_small"/>
</dbReference>
<evidence type="ECO:0000256" key="2">
    <source>
        <dbReference type="ARBA" id="ARBA00010008"/>
    </source>
</evidence>